<dbReference type="GO" id="GO:0042981">
    <property type="term" value="P:regulation of apoptotic process"/>
    <property type="evidence" value="ECO:0007669"/>
    <property type="project" value="InterPro"/>
</dbReference>
<reference evidence="8" key="1">
    <citation type="journal article" date="2004" name="Nature">
        <title>Genome duplication in the teleost fish Tetraodon nigroviridis reveals the early vertebrate proto-karyotype.</title>
        <authorList>
            <person name="Jaillon O."/>
            <person name="Aury J.-M."/>
            <person name="Brunet F."/>
            <person name="Petit J.-L."/>
            <person name="Stange-Thomann N."/>
            <person name="Mauceli E."/>
            <person name="Bouneau L."/>
            <person name="Fischer C."/>
            <person name="Ozouf-Costaz C."/>
            <person name="Bernot A."/>
            <person name="Nicaud S."/>
            <person name="Jaffe D."/>
            <person name="Fisher S."/>
            <person name="Lutfalla G."/>
            <person name="Dossat C."/>
            <person name="Segurens B."/>
            <person name="Dasilva C."/>
            <person name="Salanoubat M."/>
            <person name="Levy M."/>
            <person name="Boudet N."/>
            <person name="Castellano S."/>
            <person name="Anthouard V."/>
            <person name="Jubin C."/>
            <person name="Castelli V."/>
            <person name="Katinka M."/>
            <person name="Vacherie B."/>
            <person name="Biemont C."/>
            <person name="Skalli Z."/>
            <person name="Cattolico L."/>
            <person name="Poulain J."/>
            <person name="De Berardinis V."/>
            <person name="Cruaud C."/>
            <person name="Duprat S."/>
            <person name="Brottier P."/>
            <person name="Coutanceau J.-P."/>
            <person name="Gouzy J."/>
            <person name="Parra G."/>
            <person name="Lardier G."/>
            <person name="Chapple C."/>
            <person name="McKernan K.J."/>
            <person name="McEwan P."/>
            <person name="Bosak S."/>
            <person name="Kellis M."/>
            <person name="Volff J.-N."/>
            <person name="Guigo R."/>
            <person name="Zody M.C."/>
            <person name="Mesirov J."/>
            <person name="Lindblad-Toh K."/>
            <person name="Birren B."/>
            <person name="Nusbaum C."/>
            <person name="Kahn D."/>
            <person name="Robinson-Rechavi M."/>
            <person name="Laudet V."/>
            <person name="Schachter V."/>
            <person name="Quetier F."/>
            <person name="Saurin W."/>
            <person name="Scarpelli C."/>
            <person name="Wincker P."/>
            <person name="Lander E.S."/>
            <person name="Weissenbach J."/>
            <person name="Roest Crollius H."/>
        </authorList>
    </citation>
    <scope>NUCLEOTIDE SEQUENCE [LARGE SCALE GENOMIC DNA]</scope>
</reference>
<feature type="compositionally biased region" description="Low complexity" evidence="4">
    <location>
        <begin position="481"/>
        <end position="490"/>
    </location>
</feature>
<feature type="compositionally biased region" description="Low complexity" evidence="4">
    <location>
        <begin position="577"/>
        <end position="586"/>
    </location>
</feature>
<evidence type="ECO:0000256" key="2">
    <source>
        <dbReference type="ARBA" id="ARBA00023054"/>
    </source>
</evidence>
<dbReference type="SUPFAM" id="SSF47986">
    <property type="entry name" value="DEATH domain"/>
    <property type="match status" value="1"/>
</dbReference>
<feature type="region of interest" description="Disordered" evidence="4">
    <location>
        <begin position="609"/>
        <end position="631"/>
    </location>
</feature>
<feature type="domain" description="Guanylate kinase-like" evidence="5">
    <location>
        <begin position="961"/>
        <end position="1153"/>
    </location>
</feature>
<feature type="domain" description="PDZ" evidence="6">
    <location>
        <begin position="680"/>
        <end position="755"/>
    </location>
</feature>
<evidence type="ECO:0000256" key="3">
    <source>
        <dbReference type="SAM" id="Coils"/>
    </source>
</evidence>
<dbReference type="SMART" id="SM00228">
    <property type="entry name" value="PDZ"/>
    <property type="match status" value="1"/>
</dbReference>
<dbReference type="PANTHER" id="PTHR14559:SF4">
    <property type="entry name" value="CASPASE RECRUITMENT DOMAIN-CONTAINING PROTEIN 11"/>
    <property type="match status" value="1"/>
</dbReference>
<protein>
    <submittedName>
        <fullName evidence="8">(spotted green pufferfish) hypothetical protein</fullName>
    </submittedName>
</protein>
<feature type="domain" description="CARD" evidence="7">
    <location>
        <begin position="8"/>
        <end position="100"/>
    </location>
</feature>
<dbReference type="PROSITE" id="PS50052">
    <property type="entry name" value="GUANYLATE_KINASE_2"/>
    <property type="match status" value="1"/>
</dbReference>
<dbReference type="SUPFAM" id="SSF50156">
    <property type="entry name" value="PDZ domain-like"/>
    <property type="match status" value="1"/>
</dbReference>
<feature type="compositionally biased region" description="Basic and acidic residues" evidence="4">
    <location>
        <begin position="533"/>
        <end position="545"/>
    </location>
</feature>
<feature type="coiled-coil region" evidence="3">
    <location>
        <begin position="142"/>
        <end position="324"/>
    </location>
</feature>
<dbReference type="AlphaFoldDB" id="Q4SV01"/>
<dbReference type="PANTHER" id="PTHR14559">
    <property type="entry name" value="CASPASE RECRUITMENT DOMAIN FAMILY"/>
    <property type="match status" value="1"/>
</dbReference>
<comment type="caution">
    <text evidence="8">The sequence shown here is derived from an EMBL/GenBank/DDBJ whole genome shotgun (WGS) entry which is preliminary data.</text>
</comment>
<proteinExistence type="predicted"/>
<evidence type="ECO:0000259" key="5">
    <source>
        <dbReference type="PROSITE" id="PS50052"/>
    </source>
</evidence>
<gene>
    <name evidence="8" type="ORF">GSTENG00012229001</name>
</gene>
<keyword evidence="1" id="KW-0597">Phosphoprotein</keyword>
<feature type="compositionally biased region" description="Basic and acidic residues" evidence="4">
    <location>
        <begin position="857"/>
        <end position="866"/>
    </location>
</feature>
<dbReference type="InterPro" id="IPR008144">
    <property type="entry name" value="Guanylate_kin-like_dom"/>
</dbReference>
<organism evidence="8">
    <name type="scientific">Tetraodon nigroviridis</name>
    <name type="common">Spotted green pufferfish</name>
    <name type="synonym">Chelonodon nigroviridis</name>
    <dbReference type="NCBI Taxonomy" id="99883"/>
    <lineage>
        <taxon>Eukaryota</taxon>
        <taxon>Metazoa</taxon>
        <taxon>Chordata</taxon>
        <taxon>Craniata</taxon>
        <taxon>Vertebrata</taxon>
        <taxon>Euteleostomi</taxon>
        <taxon>Actinopterygii</taxon>
        <taxon>Neopterygii</taxon>
        <taxon>Teleostei</taxon>
        <taxon>Neoteleostei</taxon>
        <taxon>Acanthomorphata</taxon>
        <taxon>Eupercaria</taxon>
        <taxon>Tetraodontiformes</taxon>
        <taxon>Tetradontoidea</taxon>
        <taxon>Tetraodontidae</taxon>
        <taxon>Tetraodon</taxon>
    </lineage>
</organism>
<dbReference type="Pfam" id="PF00619">
    <property type="entry name" value="CARD"/>
    <property type="match status" value="1"/>
</dbReference>
<dbReference type="CDD" id="cd06736">
    <property type="entry name" value="PDZ_CARD11_CARD14-like"/>
    <property type="match status" value="1"/>
</dbReference>
<keyword evidence="2 3" id="KW-0175">Coiled coil</keyword>
<evidence type="ECO:0000256" key="1">
    <source>
        <dbReference type="ARBA" id="ARBA00022553"/>
    </source>
</evidence>
<accession>Q4SV01</accession>
<feature type="region of interest" description="Disordered" evidence="4">
    <location>
        <begin position="398"/>
        <end position="433"/>
    </location>
</feature>
<dbReference type="InterPro" id="IPR001478">
    <property type="entry name" value="PDZ"/>
</dbReference>
<dbReference type="Gene3D" id="2.30.30.40">
    <property type="entry name" value="SH3 Domains"/>
    <property type="match status" value="1"/>
</dbReference>
<dbReference type="FunFam" id="2.30.42.10:FF:000285">
    <property type="entry name" value="Caspase recruitment domain family, member 11"/>
    <property type="match status" value="1"/>
</dbReference>
<name>Q4SV01_TETNG</name>
<dbReference type="KEGG" id="tng:GSTEN00012229G001"/>
<dbReference type="Gene3D" id="3.40.50.300">
    <property type="entry name" value="P-loop containing nucleotide triphosphate hydrolases"/>
    <property type="match status" value="1"/>
</dbReference>
<dbReference type="OrthoDB" id="8868836at2759"/>
<evidence type="ECO:0000313" key="8">
    <source>
        <dbReference type="EMBL" id="CAF95531.1"/>
    </source>
</evidence>
<feature type="compositionally biased region" description="Basic and acidic residues" evidence="4">
    <location>
        <begin position="417"/>
        <end position="426"/>
    </location>
</feature>
<sequence>METGQEDDVDVLWEKVECKRFELCRIISPAKLTPYLRQCKVLDEQDEDEILNSILLVSKANRTSRLLDILHTKGERGYVAFLESLEFYYPDLYKLVTGNEPTRRFSTIVVEEGHEGLTQFLMNEVMKLQQQFKLKTLQHVELSRQNCTLEDEKKKLRFANQELQAFQQRYNKLREERNTYSDELLRVKDENYKLAMRYATLSEEKNMAVMRSRDLQLEIDQLKHRLNKLEEECKMERRQSLKLKNDIENRPKREQIFELERENEMLKIKLQELQSIIQPASLPASDKTLVDILEHDKQEALEDRQDLVKRLYNLHEEVRQAEELRDKVTRFYARDDAQHQFSLCLLDKDKYRKQIRELEEKSDELHIEMVRKEAKLVTLESRLRRLSKDIVLDQSLPRDLPSTLQGQSELSSDESPEDRFLSDEPRLRRRLNLKAGNRVKCPVQQKDQHFSNGGQPAALLNGGCLKLQMPSTSHAISQALPTAPMCSPSSAMPPPPSHSPSPSPVPVASVDQSNRPTLLRYRNDSILSTLPEPPEKASLYRREKEKEHDFHPCSILDFDSDTMDTEFEDEVQQGPPSLHSSSSSYQSEGMDMYDLEQVNKIFKEAVPGEVRAREGQGGAGRGRRRRSGAGPAAKTSACACVCVCVCRPFRPSLSSFSRVSSSLKPVQQLTLSGDNLLRDLTLVGGNESGIFVSSVQSGSAAERAGLREGHHLLHLEGCIRGEQQSVSLDTSTQEEAHWTLQHCSGPIRLHYRPNYDSFRRLQRDLAEGTLASGDSFYIRVNLNVSSQSDSCSLSVHCDEIVHVLDTRYQNRCEWLCTRVDPYSGADLNRPTDRGTIPSNSRAQQLLMVKIQKLMSRGAREENESRRNSRFNLQPEEASASPDPKTSPRLSRASIFLTQILQFVSRVDIKYKRMNSNERVRILNPGSVSILRPEESTEVEGDLSQSLNLVAYSQVSLQRTHRRRPVLFAPAALSTTIIQKILNMGGHGLQHLQTRSDPGRSYPRAWLLRLRFIQAGVFGVSDMLSKEEFHLKQNVEPFIHYREKHTTFECITRENIEAVAAKGKHCLLEAELSCVKDLLRREIYPIIIHIKICEKNIKKLRRLPVRVESEEEFVRMCRAKDKELEGIPCLYASLEPDAWAGTEELIRIIKERILEEQKKVVWVEQDLL</sequence>
<evidence type="ECO:0000259" key="7">
    <source>
        <dbReference type="PROSITE" id="PS50209"/>
    </source>
</evidence>
<dbReference type="GO" id="GO:0050700">
    <property type="term" value="F:CARD domain binding"/>
    <property type="evidence" value="ECO:0007669"/>
    <property type="project" value="TreeGrafter"/>
</dbReference>
<feature type="coiled-coil region" evidence="3">
    <location>
        <begin position="348"/>
        <end position="389"/>
    </location>
</feature>
<dbReference type="GO" id="GO:0005737">
    <property type="term" value="C:cytoplasm"/>
    <property type="evidence" value="ECO:0007669"/>
    <property type="project" value="TreeGrafter"/>
</dbReference>
<dbReference type="InterPro" id="IPR027417">
    <property type="entry name" value="P-loop_NTPase"/>
</dbReference>
<dbReference type="PROSITE" id="PS50106">
    <property type="entry name" value="PDZ"/>
    <property type="match status" value="1"/>
</dbReference>
<dbReference type="Gene3D" id="1.10.533.10">
    <property type="entry name" value="Death Domain, Fas"/>
    <property type="match status" value="1"/>
</dbReference>
<dbReference type="Gene3D" id="2.30.42.10">
    <property type="match status" value="1"/>
</dbReference>
<evidence type="ECO:0000259" key="6">
    <source>
        <dbReference type="PROSITE" id="PS50106"/>
    </source>
</evidence>
<feature type="region of interest" description="Disordered" evidence="4">
    <location>
        <begin position="481"/>
        <end position="545"/>
    </location>
</feature>
<dbReference type="InterPro" id="IPR036034">
    <property type="entry name" value="PDZ_sf"/>
</dbReference>
<evidence type="ECO:0000256" key="4">
    <source>
        <dbReference type="SAM" id="MobiDB-lite"/>
    </source>
</evidence>
<dbReference type="SUPFAM" id="SSF52540">
    <property type="entry name" value="P-loop containing nucleoside triphosphate hydrolases"/>
    <property type="match status" value="1"/>
</dbReference>
<feature type="region of interest" description="Disordered" evidence="4">
    <location>
        <begin position="855"/>
        <end position="888"/>
    </location>
</feature>
<dbReference type="FunFam" id="1.10.533.10:FF:000003">
    <property type="entry name" value="Caspase recruitment domain family, member 11"/>
    <property type="match status" value="1"/>
</dbReference>
<dbReference type="InterPro" id="IPR001315">
    <property type="entry name" value="CARD"/>
</dbReference>
<dbReference type="PROSITE" id="PS50209">
    <property type="entry name" value="CARD"/>
    <property type="match status" value="1"/>
</dbReference>
<feature type="compositionally biased region" description="Pro residues" evidence="4">
    <location>
        <begin position="491"/>
        <end position="505"/>
    </location>
</feature>
<dbReference type="Pfam" id="PF00595">
    <property type="entry name" value="PDZ"/>
    <property type="match status" value="1"/>
</dbReference>
<dbReference type="InterPro" id="IPR011029">
    <property type="entry name" value="DEATH-like_dom_sf"/>
</dbReference>
<reference evidence="8" key="2">
    <citation type="submission" date="2004-02" db="EMBL/GenBank/DDBJ databases">
        <authorList>
            <consortium name="Genoscope"/>
            <consortium name="Whitehead Institute Centre for Genome Research"/>
        </authorList>
    </citation>
    <scope>NUCLEOTIDE SEQUENCE</scope>
</reference>
<feature type="region of interest" description="Disordered" evidence="4">
    <location>
        <begin position="566"/>
        <end position="586"/>
    </location>
</feature>
<dbReference type="EMBL" id="CAAE01013832">
    <property type="protein sequence ID" value="CAF95531.1"/>
    <property type="molecule type" value="Genomic_DNA"/>
</dbReference>